<gene>
    <name evidence="6" type="ORF">G7Y89_g1799</name>
</gene>
<feature type="transmembrane region" description="Helical" evidence="4">
    <location>
        <begin position="394"/>
        <end position="417"/>
    </location>
</feature>
<feature type="transmembrane region" description="Helical" evidence="4">
    <location>
        <begin position="298"/>
        <end position="318"/>
    </location>
</feature>
<dbReference type="InterPro" id="IPR020846">
    <property type="entry name" value="MFS_dom"/>
</dbReference>
<feature type="transmembrane region" description="Helical" evidence="4">
    <location>
        <begin position="369"/>
        <end position="388"/>
    </location>
</feature>
<feature type="transmembrane region" description="Helical" evidence="4">
    <location>
        <begin position="228"/>
        <end position="246"/>
    </location>
</feature>
<feature type="region of interest" description="Disordered" evidence="3">
    <location>
        <begin position="32"/>
        <end position="51"/>
    </location>
</feature>
<keyword evidence="4" id="KW-0472">Membrane</keyword>
<comment type="caution">
    <text evidence="6">The sequence shown here is derived from an EMBL/GenBank/DDBJ whole genome shotgun (WGS) entry which is preliminary data.</text>
</comment>
<dbReference type="GO" id="GO:0022857">
    <property type="term" value="F:transmembrane transporter activity"/>
    <property type="evidence" value="ECO:0007669"/>
    <property type="project" value="InterPro"/>
</dbReference>
<proteinExistence type="inferred from homology"/>
<organism evidence="6 7">
    <name type="scientific">Cudoniella acicularis</name>
    <dbReference type="NCBI Taxonomy" id="354080"/>
    <lineage>
        <taxon>Eukaryota</taxon>
        <taxon>Fungi</taxon>
        <taxon>Dikarya</taxon>
        <taxon>Ascomycota</taxon>
        <taxon>Pezizomycotina</taxon>
        <taxon>Leotiomycetes</taxon>
        <taxon>Helotiales</taxon>
        <taxon>Tricladiaceae</taxon>
        <taxon>Cudoniella</taxon>
    </lineage>
</organism>
<feature type="transmembrane region" description="Helical" evidence="4">
    <location>
        <begin position="138"/>
        <end position="161"/>
    </location>
</feature>
<feature type="compositionally biased region" description="Polar residues" evidence="3">
    <location>
        <begin position="62"/>
        <end position="74"/>
    </location>
</feature>
<dbReference type="GO" id="GO:0016020">
    <property type="term" value="C:membrane"/>
    <property type="evidence" value="ECO:0007669"/>
    <property type="project" value="UniProtKB-SubCell"/>
</dbReference>
<dbReference type="InterPro" id="IPR050327">
    <property type="entry name" value="Proton-linked_MCT"/>
</dbReference>
<comment type="similarity">
    <text evidence="2">Belongs to the major facilitator superfamily. Monocarboxylate porter (TC 2.A.1.13) family.</text>
</comment>
<evidence type="ECO:0000256" key="1">
    <source>
        <dbReference type="ARBA" id="ARBA00004141"/>
    </source>
</evidence>
<protein>
    <recommendedName>
        <fullName evidence="5">Major facilitator superfamily (MFS) profile domain-containing protein</fullName>
    </recommendedName>
</protein>
<feature type="domain" description="Major facilitator superfamily (MFS) profile" evidence="5">
    <location>
        <begin position="97"/>
        <end position="493"/>
    </location>
</feature>
<dbReference type="SUPFAM" id="SSF103473">
    <property type="entry name" value="MFS general substrate transporter"/>
    <property type="match status" value="1"/>
</dbReference>
<evidence type="ECO:0000313" key="7">
    <source>
        <dbReference type="Proteomes" id="UP000566819"/>
    </source>
</evidence>
<feature type="compositionally biased region" description="Acidic residues" evidence="3">
    <location>
        <begin position="77"/>
        <end position="91"/>
    </location>
</feature>
<dbReference type="PROSITE" id="PS50850">
    <property type="entry name" value="MFS"/>
    <property type="match status" value="1"/>
</dbReference>
<keyword evidence="7" id="KW-1185">Reference proteome</keyword>
<evidence type="ECO:0000259" key="5">
    <source>
        <dbReference type="PROSITE" id="PS50850"/>
    </source>
</evidence>
<feature type="region of interest" description="Disordered" evidence="3">
    <location>
        <begin position="62"/>
        <end position="91"/>
    </location>
</feature>
<dbReference type="AlphaFoldDB" id="A0A8H4RVN0"/>
<feature type="transmembrane region" description="Helical" evidence="4">
    <location>
        <begin position="101"/>
        <end position="126"/>
    </location>
</feature>
<feature type="transmembrane region" description="Helical" evidence="4">
    <location>
        <begin position="252"/>
        <end position="277"/>
    </location>
</feature>
<feature type="transmembrane region" description="Helical" evidence="4">
    <location>
        <begin position="459"/>
        <end position="484"/>
    </location>
</feature>
<dbReference type="Proteomes" id="UP000566819">
    <property type="component" value="Unassembled WGS sequence"/>
</dbReference>
<reference evidence="6 7" key="1">
    <citation type="submission" date="2020-03" db="EMBL/GenBank/DDBJ databases">
        <title>Draft Genome Sequence of Cudoniella acicularis.</title>
        <authorList>
            <person name="Buettner E."/>
            <person name="Kellner H."/>
        </authorList>
    </citation>
    <scope>NUCLEOTIDE SEQUENCE [LARGE SCALE GENOMIC DNA]</scope>
    <source>
        <strain evidence="6 7">DSM 108380</strain>
    </source>
</reference>
<keyword evidence="4" id="KW-1133">Transmembrane helix</keyword>
<comment type="subcellular location">
    <subcellularLocation>
        <location evidence="1">Membrane</location>
        <topology evidence="1">Multi-pass membrane protein</topology>
    </subcellularLocation>
</comment>
<dbReference type="PANTHER" id="PTHR11360">
    <property type="entry name" value="MONOCARBOXYLATE TRANSPORTER"/>
    <property type="match status" value="1"/>
</dbReference>
<evidence type="ECO:0000313" key="6">
    <source>
        <dbReference type="EMBL" id="KAF4636286.1"/>
    </source>
</evidence>
<dbReference type="Gene3D" id="1.20.1250.20">
    <property type="entry name" value="MFS general substrate transporter like domains"/>
    <property type="match status" value="1"/>
</dbReference>
<evidence type="ECO:0000256" key="3">
    <source>
        <dbReference type="SAM" id="MobiDB-lite"/>
    </source>
</evidence>
<feature type="transmembrane region" description="Helical" evidence="4">
    <location>
        <begin position="338"/>
        <end position="357"/>
    </location>
</feature>
<evidence type="ECO:0000256" key="4">
    <source>
        <dbReference type="SAM" id="Phobius"/>
    </source>
</evidence>
<dbReference type="PANTHER" id="PTHR11360:SF177">
    <property type="entry name" value="RIBOFLAVIN TRANSPORTER MCH5"/>
    <property type="match status" value="1"/>
</dbReference>
<name>A0A8H4RVN0_9HELO</name>
<feature type="transmembrane region" description="Helical" evidence="4">
    <location>
        <begin position="168"/>
        <end position="191"/>
    </location>
</feature>
<dbReference type="InterPro" id="IPR011701">
    <property type="entry name" value="MFS"/>
</dbReference>
<sequence>MQRVGIYLAEDSCFKKHQSQNVGDVARIESQTRDVEKGGVKLPENPVAGGPIIETQNLSASTENEKGLSNLTRQPDSDESSIIEQDDKDDFPEGGLQGWSVVVGSFCGSFSVFGIINSTAILLEYFQENQLKDYSPSQIGWIFGLSLFLTFFCGAPIGPIFDAYGPRALIAAGSVLLITSMFLLGLCTQYWHFFIVYSVLNGIGGCLINTPCIASIGHFFLRKRGNATGIAMTSGSIGGIIFPLMLQKLFPVVGFAWATRILGFILVFLLAIANLLVKSRLPRKKIVSLKKVSPDLTVFKDLPFLFVTLGIFLMEWGIFVPLTYITSYVVAHGHSSAFGFQILAFLNAGSFFGRFFAGLVADMIGRMNTLILSIAMCVVASLALWLPAGDSTPMIVVFAVIFGFVSGSNLSLSPVCVGQMCKTEHYGRYYASCWMFVAFGTLTGLPIAGQILTANGGDYTGLIIFTGLSYAAALICLIAARVLAVGWKITIIY</sequence>
<dbReference type="OrthoDB" id="410267at2759"/>
<feature type="transmembrane region" description="Helical" evidence="4">
    <location>
        <begin position="197"/>
        <end position="221"/>
    </location>
</feature>
<dbReference type="EMBL" id="JAAMPI010000073">
    <property type="protein sequence ID" value="KAF4636286.1"/>
    <property type="molecule type" value="Genomic_DNA"/>
</dbReference>
<dbReference type="InterPro" id="IPR036259">
    <property type="entry name" value="MFS_trans_sf"/>
</dbReference>
<accession>A0A8H4RVN0</accession>
<dbReference type="CDD" id="cd17352">
    <property type="entry name" value="MFS_MCT_SLC16"/>
    <property type="match status" value="1"/>
</dbReference>
<feature type="transmembrane region" description="Helical" evidence="4">
    <location>
        <begin position="429"/>
        <end position="453"/>
    </location>
</feature>
<keyword evidence="4" id="KW-0812">Transmembrane</keyword>
<evidence type="ECO:0000256" key="2">
    <source>
        <dbReference type="ARBA" id="ARBA00006727"/>
    </source>
</evidence>
<dbReference type="Pfam" id="PF07690">
    <property type="entry name" value="MFS_1"/>
    <property type="match status" value="1"/>
</dbReference>